<reference evidence="1" key="1">
    <citation type="submission" date="2022-07" db="EMBL/GenBank/DDBJ databases">
        <title>Genome Sequence of Lecanicillium saksenae.</title>
        <authorList>
            <person name="Buettner E."/>
        </authorList>
    </citation>
    <scope>NUCLEOTIDE SEQUENCE</scope>
    <source>
        <strain evidence="1">VT-O1</strain>
    </source>
</reference>
<gene>
    <name evidence="1" type="ORF">NLG97_g3389</name>
</gene>
<evidence type="ECO:0000313" key="2">
    <source>
        <dbReference type="Proteomes" id="UP001148737"/>
    </source>
</evidence>
<comment type="caution">
    <text evidence="1">The sequence shown here is derived from an EMBL/GenBank/DDBJ whole genome shotgun (WGS) entry which is preliminary data.</text>
</comment>
<sequence length="585" mass="64953">MHVMLLMDLSAGLPEFVATGPRNVIIGRECTYVASRRGGARRRTTTALSVAGSRDEDAILPTGILSQLRQIDHLVAPGAGLHRIETAWSDSRHAGNSKDQSATGQVAEEIPLRIYGSNHDLLNAYYTFIHTYFPILPPPTSEIEPDQPTEWISTETFTAIPFTPASPVGLAIASILALIPVQPSTGPDPASAAARRALSRQFAQASLLQVEEDSDYISRVAGCQSEDLEQEQPFRLPFHSQVPLELEAILALLVLSNHEHTQCGNLLKMATRAGQAVIMAKCLSLHRLGIDADVFAEARRRAWWMTIAEPLGRDDDFTTPYPQFESDKQVWSLYMTSLRITMSSIRLAAEHRTAVTAQADTSTIYERMEELDARIVECTRRAEEVELAPLYTDPASQETVAAYRMRGYTRVRLASARIRLHRYQAFSDMPLFNNVYYDLTTSDSPQFPGHLYQSTPKSADSVFAVESSTEICVESALMIARQLRGLNPRSLRDSSQVLPRVMPTCTCCAMQATYALLMRLFKLRAMHQVTATVSRKSERLEEELRNGLRSVISALAGFAESFEAIRGMRDEIESAINVAFQGIVL</sequence>
<protein>
    <submittedName>
        <fullName evidence="1">Uncharacterized protein</fullName>
    </submittedName>
</protein>
<organism evidence="1 2">
    <name type="scientific">Lecanicillium saksenae</name>
    <dbReference type="NCBI Taxonomy" id="468837"/>
    <lineage>
        <taxon>Eukaryota</taxon>
        <taxon>Fungi</taxon>
        <taxon>Dikarya</taxon>
        <taxon>Ascomycota</taxon>
        <taxon>Pezizomycotina</taxon>
        <taxon>Sordariomycetes</taxon>
        <taxon>Hypocreomycetidae</taxon>
        <taxon>Hypocreales</taxon>
        <taxon>Cordycipitaceae</taxon>
        <taxon>Lecanicillium</taxon>
    </lineage>
</organism>
<accession>A0ACC1QYB0</accession>
<keyword evidence="2" id="KW-1185">Reference proteome</keyword>
<dbReference type="Proteomes" id="UP001148737">
    <property type="component" value="Unassembled WGS sequence"/>
</dbReference>
<evidence type="ECO:0000313" key="1">
    <source>
        <dbReference type="EMBL" id="KAJ3495448.1"/>
    </source>
</evidence>
<name>A0ACC1QYB0_9HYPO</name>
<dbReference type="EMBL" id="JANAKD010000279">
    <property type="protein sequence ID" value="KAJ3495448.1"/>
    <property type="molecule type" value="Genomic_DNA"/>
</dbReference>
<proteinExistence type="predicted"/>